<dbReference type="SMART" id="SM00829">
    <property type="entry name" value="PKS_ER"/>
    <property type="match status" value="1"/>
</dbReference>
<dbReference type="InterPro" id="IPR009081">
    <property type="entry name" value="PP-bd_ACP"/>
</dbReference>
<dbReference type="InterPro" id="IPR056501">
    <property type="entry name" value="NAD-bd_HRPKS_sdrA"/>
</dbReference>
<dbReference type="SMART" id="SM00826">
    <property type="entry name" value="PKS_DH"/>
    <property type="match status" value="1"/>
</dbReference>
<feature type="domain" description="Carrier" evidence="7">
    <location>
        <begin position="2190"/>
        <end position="2264"/>
    </location>
</feature>
<gene>
    <name evidence="10" type="ORF">TWF506_002537</name>
</gene>
<dbReference type="Gene3D" id="3.90.180.10">
    <property type="entry name" value="Medium-chain alcohol dehydrogenases, catalytic domain"/>
    <property type="match status" value="1"/>
</dbReference>
<dbReference type="SMART" id="SM00825">
    <property type="entry name" value="PKS_KS"/>
    <property type="match status" value="1"/>
</dbReference>
<dbReference type="InterPro" id="IPR014031">
    <property type="entry name" value="Ketoacyl_synth_C"/>
</dbReference>
<dbReference type="InterPro" id="IPR050091">
    <property type="entry name" value="PKS_NRPS_Biosynth_Enz"/>
</dbReference>
<dbReference type="InterPro" id="IPR006162">
    <property type="entry name" value="Ppantetheine_attach_site"/>
</dbReference>
<keyword evidence="11" id="KW-1185">Reference proteome</keyword>
<dbReference type="InterPro" id="IPR020841">
    <property type="entry name" value="PKS_Beta-ketoAc_synthase_dom"/>
</dbReference>
<dbReference type="InterPro" id="IPR013154">
    <property type="entry name" value="ADH-like_N"/>
</dbReference>
<evidence type="ECO:0000256" key="6">
    <source>
        <dbReference type="PROSITE-ProRule" id="PRU01363"/>
    </source>
</evidence>
<organism evidence="10 11">
    <name type="scientific">Arthrobotrys conoides</name>
    <dbReference type="NCBI Taxonomy" id="74498"/>
    <lineage>
        <taxon>Eukaryota</taxon>
        <taxon>Fungi</taxon>
        <taxon>Dikarya</taxon>
        <taxon>Ascomycota</taxon>
        <taxon>Pezizomycotina</taxon>
        <taxon>Orbiliomycetes</taxon>
        <taxon>Orbiliales</taxon>
        <taxon>Orbiliaceae</taxon>
        <taxon>Arthrobotrys</taxon>
    </lineage>
</organism>
<dbReference type="InterPro" id="IPR049900">
    <property type="entry name" value="PKS_mFAS_DH"/>
</dbReference>
<dbReference type="InterPro" id="IPR049552">
    <property type="entry name" value="PKS_DH_N"/>
</dbReference>
<dbReference type="Pfam" id="PF08240">
    <property type="entry name" value="ADH_N"/>
    <property type="match status" value="1"/>
</dbReference>
<name>A0AAN8N4L5_9PEZI</name>
<evidence type="ECO:0000259" key="9">
    <source>
        <dbReference type="PROSITE" id="PS52019"/>
    </source>
</evidence>
<dbReference type="InterPro" id="IPR049551">
    <property type="entry name" value="PKS_DH_C"/>
</dbReference>
<dbReference type="Pfam" id="PF00698">
    <property type="entry name" value="Acyl_transf_1"/>
    <property type="match status" value="1"/>
</dbReference>
<dbReference type="Pfam" id="PF02801">
    <property type="entry name" value="Ketoacyl-synt_C"/>
    <property type="match status" value="1"/>
</dbReference>
<proteinExistence type="predicted"/>
<dbReference type="InterPro" id="IPR057326">
    <property type="entry name" value="KR_dom"/>
</dbReference>
<dbReference type="InterPro" id="IPR014043">
    <property type="entry name" value="Acyl_transferase_dom"/>
</dbReference>
<dbReference type="InterPro" id="IPR014030">
    <property type="entry name" value="Ketoacyl_synth_N"/>
</dbReference>
<dbReference type="InterPro" id="IPR011032">
    <property type="entry name" value="GroES-like_sf"/>
</dbReference>
<dbReference type="Pfam" id="PF13602">
    <property type="entry name" value="ADH_zinc_N_2"/>
    <property type="match status" value="1"/>
</dbReference>
<dbReference type="InterPro" id="IPR018201">
    <property type="entry name" value="Ketoacyl_synth_AS"/>
</dbReference>
<dbReference type="PANTHER" id="PTHR43775:SF29">
    <property type="entry name" value="ASPERFURANONE POLYKETIDE SYNTHASE AFOG-RELATED"/>
    <property type="match status" value="1"/>
</dbReference>
<dbReference type="Pfam" id="PF21089">
    <property type="entry name" value="PKS_DH_N"/>
    <property type="match status" value="1"/>
</dbReference>
<dbReference type="EMBL" id="JAVHJM010000010">
    <property type="protein sequence ID" value="KAK6504334.1"/>
    <property type="molecule type" value="Genomic_DNA"/>
</dbReference>
<dbReference type="PROSITE" id="PS50075">
    <property type="entry name" value="CARRIER"/>
    <property type="match status" value="1"/>
</dbReference>
<evidence type="ECO:0000256" key="3">
    <source>
        <dbReference type="ARBA" id="ARBA00022679"/>
    </source>
</evidence>
<evidence type="ECO:0000256" key="5">
    <source>
        <dbReference type="ARBA" id="ARBA00023268"/>
    </source>
</evidence>
<keyword evidence="5" id="KW-0511">Multifunctional enzyme</keyword>
<evidence type="ECO:0000313" key="11">
    <source>
        <dbReference type="Proteomes" id="UP001307849"/>
    </source>
</evidence>
<feature type="domain" description="Ketosynthase family 3 (KS3)" evidence="8">
    <location>
        <begin position="13"/>
        <end position="437"/>
    </location>
</feature>
<dbReference type="Pfam" id="PF00109">
    <property type="entry name" value="ketoacyl-synt"/>
    <property type="match status" value="1"/>
</dbReference>
<feature type="domain" description="PKS/mFAS DH" evidence="9">
    <location>
        <begin position="992"/>
        <end position="1301"/>
    </location>
</feature>
<evidence type="ECO:0008006" key="12">
    <source>
        <dbReference type="Google" id="ProtNLM"/>
    </source>
</evidence>
<sequence>MVVEAERQYSLAVEPLAIIGFSFRFPSGVEDPDSLWRTLVNGEVALKDVPENRFNVANFRNIRAAGSTDQKPKGYHIGGDITTFDAPFFSITAEEATAMDPQQRILLETSYHALENSGLNLKEVSGSRTSVHIGALSMDYLLANSREPESAAKYTSTGTEDSILANRLSWFFNFKGPSLTVKTACSSSLVAMDIGCQLLSAGKTDMALVGGSGLIHSPDFHTYLGNMGFLSPDYRCHSFDSRGNGYARAEGFGVIIMKRLSDAVRDGNTIRAVVRSSGCNSDGHTPGITQPSGESQLALIRETYERAGLSMEPTRFCEAHGTGTVVGDPIESHAIGAAFRGTRSDDDPIHIGALKSNFGHMEATSGIASVIKTILVLERGVIPPIADLKELNSAIDHEYYRLKFPVKSTLWPTQGLRRASVNSFGFGGTNAHIVMDDAHNCLIEYGLEGIHNTVTALLATSGIANINEDAGYETSSPPSDSQGTQSEIAGDELNKKLEEPITRRFRPQLITLSAADREGTKRMGNLYSEYLKSSLENANTSMDICQRLAYTLNKRTQFDWKSYAVIDSSEALNSFSSLLSIPKRSFAKPSLAFVFTGQGAQYAQMGMDLMQYDVFALSIHQSSQYLTDLGCQWSLEEEIFKEALTSRMNDPEISQPGSTALQIALVDLLEHIGLKPTIVLGHSSGEVAAAYCKGALSHKSAMKIAYFRGMGGAAASRDPDKNGTMMVVGLGEAEILPIIDDLLTQGYKDLHIACINSPKNVTIAGDANHIEALRKALQAQDPNVFARKLKVSCAYHSPHMTNVANQYFSRAGNLEPRHQQDLVPMISYLDGEEVSRARLQELDYWVMNMCSPVNFVKSTLALDRLALPTKDRTKKLDSRHRKAVVVTNILEIGPHSALKSLLRDTIKTFQSVQNIQYDSVLIRGAPGSSSFLQAVGSLKCAGFDLDISYVNSSGSWLAPVVDLPPYPFLHTRSYWKENRRSQLEKSRNFKPNEVLGVPTSDSHPYLACWRNYLSRSKCDWVEDHIIGNSVIYPGAGMITMAVEGINQYVREYHGVVPTGFNLKDVQFLTSMQIPKPPASLETITQLQPVGGEILTPDSWFEFTIISYEGGRWKKNCKGSIQAEFKNDNHDDERPQSATGPVRHNMPITDFYNILLQAGYSFGPGFQRIKQLEWSVPRQTHGIIDAYRRPNSQENDPRAGALESAQIIHPTTLDALLQLPVANVIREITNTMPTLAPVGVRKLWISSTGLDRNAGTLSATAWTDSHTYRGVRSSVAVVDAENNTKILCSGLEMIRVSGGDGTAGEVVAPADLHTCWTQSWEAFVPDSTEECNANFGAISSDTQPLLIEIHIYNPSADIRGLADALKSTLEEEQSTKCEIINSMNRETLESSVANLKIILWDVDRPSILSNLNEDELHMVQRAVSERQDILWIQTSDTLAENFSSQHLIDGLSRVVREEQALSNFATLNTTSATVFVRSQAISKVARTLLSSKDRLNTPQTYRESNGNIECLNLTELPKLTQLLQLSRPDPVPAPAVWDTRTPMRITVGSPGVLDTIHFIEDETYDLELQDNDVEVEVKATGLNFKDCLIALGALDENSIGQELAGIVTRTGNDTDGHGLKPGDRVCGFAQNAYRTFYRGHGSNFSRIPDSKGLDSMELPFKGLSFSEAASIPINFATAWHSLRYVAHISSGENVLIHSAAGGTGQAAIQIAKHLGATVFATVGTQDKREMLTSKYGIPPSHIFNSRDSTFAKEVMRLTEGRGVDVIFNSLAGNMLFSSWDCIAPFGRFIEIGKRDIQAHNRLPMGQFEKNCSFSAIDLGYMFLQRPKKVKQLVDEVLEKFEAGVFHTVYSIHTYSISNLVEAFRLMQAGKSTGKIVVTMGSTDEVKAIFKPKERSSFSPHASYMIVGGLGGLGRDMARWMAARGAKNLILLSRSGPRTTEAFELIVELQSQGVACFTPACDVSNLRALEVVVGSLTGAIPPIKGCIQASMVLRSSVFVGMSQSDWTSAIASKVSGSWNLHCLLPKDMDFFLFLSSFQGLTGARTQGNYAAANTYMDALVQYRVAHGLKAMSLQLGLMDSDGYLAGNQEQKQMMLGLNSFIPVKRPEFHALLDYYLAADAPAVKPDQAVMTLGLKLLHIDPEDDPFGTGWGRNPMFQNLRRLKKSDASRGTVEKSIPARFSAAKNDEEATEILLATFIERIASTIAGVDPQDIDQSKPVQAYGIDSLQTMELRSWFLNYFQADVPTFEITGAASLTALVRVVAMRSTLRRREHGG</sequence>
<dbReference type="InterPro" id="IPR016035">
    <property type="entry name" value="Acyl_Trfase/lysoPLipase"/>
</dbReference>
<dbReference type="Proteomes" id="UP001307849">
    <property type="component" value="Unassembled WGS sequence"/>
</dbReference>
<evidence type="ECO:0000256" key="4">
    <source>
        <dbReference type="ARBA" id="ARBA00023002"/>
    </source>
</evidence>
<dbReference type="Pfam" id="PF23114">
    <property type="entry name" value="NAD-bd_HRPKS_sdrA"/>
    <property type="match status" value="1"/>
</dbReference>
<dbReference type="CDD" id="cd05195">
    <property type="entry name" value="enoyl_red"/>
    <property type="match status" value="1"/>
</dbReference>
<evidence type="ECO:0000256" key="2">
    <source>
        <dbReference type="ARBA" id="ARBA00022553"/>
    </source>
</evidence>
<dbReference type="SMART" id="SM00823">
    <property type="entry name" value="PKS_PP"/>
    <property type="match status" value="1"/>
</dbReference>
<dbReference type="Gene3D" id="3.40.50.720">
    <property type="entry name" value="NAD(P)-binding Rossmann-like Domain"/>
    <property type="match status" value="2"/>
</dbReference>
<reference evidence="10 11" key="1">
    <citation type="submission" date="2019-10" db="EMBL/GenBank/DDBJ databases">
        <authorList>
            <person name="Palmer J.M."/>
        </authorList>
    </citation>
    <scope>NUCLEOTIDE SEQUENCE [LARGE SCALE GENOMIC DNA]</scope>
    <source>
        <strain evidence="10 11">TWF506</strain>
    </source>
</reference>
<dbReference type="PROSITE" id="PS01162">
    <property type="entry name" value="QOR_ZETA_CRYSTAL"/>
    <property type="match status" value="1"/>
</dbReference>
<keyword evidence="2" id="KW-0597">Phosphoprotein</keyword>
<dbReference type="InterPro" id="IPR001227">
    <property type="entry name" value="Ac_transferase_dom_sf"/>
</dbReference>
<dbReference type="FunFam" id="3.40.50.720:FF:000209">
    <property type="entry name" value="Polyketide synthase Pks12"/>
    <property type="match status" value="1"/>
</dbReference>
<dbReference type="GO" id="GO:0031177">
    <property type="term" value="F:phosphopantetheine binding"/>
    <property type="evidence" value="ECO:0007669"/>
    <property type="project" value="InterPro"/>
</dbReference>
<keyword evidence="4" id="KW-0560">Oxidoreductase</keyword>
<dbReference type="SMART" id="SM00822">
    <property type="entry name" value="PKS_KR"/>
    <property type="match status" value="1"/>
</dbReference>
<dbReference type="Pfam" id="PF08659">
    <property type="entry name" value="KR"/>
    <property type="match status" value="1"/>
</dbReference>
<keyword evidence="1" id="KW-0596">Phosphopantetheine</keyword>
<feature type="region of interest" description="C-terminal hotdog fold" evidence="6">
    <location>
        <begin position="1141"/>
        <end position="1301"/>
    </location>
</feature>
<dbReference type="PROSITE" id="PS00606">
    <property type="entry name" value="KS3_1"/>
    <property type="match status" value="1"/>
</dbReference>
<dbReference type="SUPFAM" id="SSF52151">
    <property type="entry name" value="FabD/lysophospholipase-like"/>
    <property type="match status" value="1"/>
</dbReference>
<evidence type="ECO:0000259" key="8">
    <source>
        <dbReference type="PROSITE" id="PS52004"/>
    </source>
</evidence>
<dbReference type="SMART" id="SM00827">
    <property type="entry name" value="PKS_AT"/>
    <property type="match status" value="1"/>
</dbReference>
<evidence type="ECO:0000259" key="7">
    <source>
        <dbReference type="PROSITE" id="PS50075"/>
    </source>
</evidence>
<dbReference type="GO" id="GO:0008270">
    <property type="term" value="F:zinc ion binding"/>
    <property type="evidence" value="ECO:0007669"/>
    <property type="project" value="InterPro"/>
</dbReference>
<dbReference type="CDD" id="cd00833">
    <property type="entry name" value="PKS"/>
    <property type="match status" value="1"/>
</dbReference>
<dbReference type="SUPFAM" id="SSF47336">
    <property type="entry name" value="ACP-like"/>
    <property type="match status" value="1"/>
</dbReference>
<dbReference type="Gene3D" id="3.10.129.110">
    <property type="entry name" value="Polyketide synthase dehydratase"/>
    <property type="match status" value="1"/>
</dbReference>
<evidence type="ECO:0000256" key="1">
    <source>
        <dbReference type="ARBA" id="ARBA00022450"/>
    </source>
</evidence>
<dbReference type="Gene3D" id="1.10.1200.10">
    <property type="entry name" value="ACP-like"/>
    <property type="match status" value="1"/>
</dbReference>
<dbReference type="InterPro" id="IPR002364">
    <property type="entry name" value="Quin_OxRdtase/zeta-crystal_CS"/>
</dbReference>
<dbReference type="Gene3D" id="3.40.366.10">
    <property type="entry name" value="Malonyl-Coenzyme A Acyl Carrier Protein, domain 2"/>
    <property type="match status" value="1"/>
</dbReference>
<dbReference type="InterPro" id="IPR042104">
    <property type="entry name" value="PKS_dehydratase_sf"/>
</dbReference>
<dbReference type="Pfam" id="PF14765">
    <property type="entry name" value="PS-DH"/>
    <property type="match status" value="1"/>
</dbReference>
<feature type="region of interest" description="N-terminal hotdog fold" evidence="6">
    <location>
        <begin position="992"/>
        <end position="1127"/>
    </location>
</feature>
<keyword evidence="3" id="KW-0808">Transferase</keyword>
<dbReference type="PROSITE" id="PS52004">
    <property type="entry name" value="KS3_2"/>
    <property type="match status" value="1"/>
</dbReference>
<feature type="active site" description="Proton acceptor; for dehydratase activity" evidence="6">
    <location>
        <position position="1024"/>
    </location>
</feature>
<feature type="active site" description="Proton donor; for dehydratase activity" evidence="6">
    <location>
        <position position="1213"/>
    </location>
</feature>
<dbReference type="InterPro" id="IPR020843">
    <property type="entry name" value="ER"/>
</dbReference>
<dbReference type="SUPFAM" id="SSF55048">
    <property type="entry name" value="Probable ACP-binding domain of malonyl-CoA ACP transacylase"/>
    <property type="match status" value="1"/>
</dbReference>
<dbReference type="InterPro" id="IPR020806">
    <property type="entry name" value="PKS_PP-bd"/>
</dbReference>
<dbReference type="CDD" id="cd05274">
    <property type="entry name" value="KR_FAS_SDR_x"/>
    <property type="match status" value="1"/>
</dbReference>
<dbReference type="GO" id="GO:0030639">
    <property type="term" value="P:polyketide biosynthetic process"/>
    <property type="evidence" value="ECO:0007669"/>
    <property type="project" value="UniProtKB-ARBA"/>
</dbReference>
<dbReference type="Gene3D" id="3.40.47.10">
    <property type="match status" value="1"/>
</dbReference>
<dbReference type="InterPro" id="IPR036736">
    <property type="entry name" value="ACP-like_sf"/>
</dbReference>
<dbReference type="PANTHER" id="PTHR43775">
    <property type="entry name" value="FATTY ACID SYNTHASE"/>
    <property type="match status" value="1"/>
</dbReference>
<dbReference type="GO" id="GO:0004312">
    <property type="term" value="F:fatty acid synthase activity"/>
    <property type="evidence" value="ECO:0007669"/>
    <property type="project" value="TreeGrafter"/>
</dbReference>
<dbReference type="InterPro" id="IPR036291">
    <property type="entry name" value="NAD(P)-bd_dom_sf"/>
</dbReference>
<accession>A0AAN8N4L5</accession>
<dbReference type="SUPFAM" id="SSF50129">
    <property type="entry name" value="GroES-like"/>
    <property type="match status" value="1"/>
</dbReference>
<protein>
    <recommendedName>
        <fullName evidence="12">Carrier domain-containing protein</fullName>
    </recommendedName>
</protein>
<dbReference type="PROSITE" id="PS00012">
    <property type="entry name" value="PHOSPHOPANTETHEINE"/>
    <property type="match status" value="1"/>
</dbReference>
<dbReference type="SUPFAM" id="SSF51735">
    <property type="entry name" value="NAD(P)-binding Rossmann-fold domains"/>
    <property type="match status" value="2"/>
</dbReference>
<comment type="caution">
    <text evidence="10">The sequence shown here is derived from an EMBL/GenBank/DDBJ whole genome shotgun (WGS) entry which is preliminary data.</text>
</comment>
<dbReference type="SUPFAM" id="SSF53901">
    <property type="entry name" value="Thiolase-like"/>
    <property type="match status" value="1"/>
</dbReference>
<dbReference type="InterPro" id="IPR013968">
    <property type="entry name" value="PKS_KR"/>
</dbReference>
<evidence type="ECO:0000313" key="10">
    <source>
        <dbReference type="EMBL" id="KAK6504334.1"/>
    </source>
</evidence>
<dbReference type="InterPro" id="IPR016036">
    <property type="entry name" value="Malonyl_transacylase_ACP-bd"/>
</dbReference>
<dbReference type="GO" id="GO:0004315">
    <property type="term" value="F:3-oxoacyl-[acyl-carrier-protein] synthase activity"/>
    <property type="evidence" value="ECO:0007669"/>
    <property type="project" value="InterPro"/>
</dbReference>
<dbReference type="Pfam" id="PF00550">
    <property type="entry name" value="PP-binding"/>
    <property type="match status" value="1"/>
</dbReference>
<dbReference type="GO" id="GO:1901336">
    <property type="term" value="P:lactone biosynthetic process"/>
    <property type="evidence" value="ECO:0007669"/>
    <property type="project" value="UniProtKB-ARBA"/>
</dbReference>
<dbReference type="GO" id="GO:0006633">
    <property type="term" value="P:fatty acid biosynthetic process"/>
    <property type="evidence" value="ECO:0007669"/>
    <property type="project" value="InterPro"/>
</dbReference>
<dbReference type="InterPro" id="IPR020807">
    <property type="entry name" value="PKS_DH"/>
</dbReference>
<dbReference type="GO" id="GO:0016491">
    <property type="term" value="F:oxidoreductase activity"/>
    <property type="evidence" value="ECO:0007669"/>
    <property type="project" value="UniProtKB-KW"/>
</dbReference>
<dbReference type="PROSITE" id="PS52019">
    <property type="entry name" value="PKS_MFAS_DH"/>
    <property type="match status" value="1"/>
</dbReference>
<dbReference type="InterPro" id="IPR016039">
    <property type="entry name" value="Thiolase-like"/>
</dbReference>